<organism evidence="2 3">
    <name type="scientific">Kibdelosporangium phytohabitans</name>
    <dbReference type="NCBI Taxonomy" id="860235"/>
    <lineage>
        <taxon>Bacteria</taxon>
        <taxon>Bacillati</taxon>
        <taxon>Actinomycetota</taxon>
        <taxon>Actinomycetes</taxon>
        <taxon>Pseudonocardiales</taxon>
        <taxon>Pseudonocardiaceae</taxon>
        <taxon>Kibdelosporangium</taxon>
    </lineage>
</organism>
<name>A0A0N9IF05_9PSEU</name>
<feature type="domain" description="DUF6292" evidence="1">
    <location>
        <begin position="8"/>
        <end position="94"/>
    </location>
</feature>
<reference evidence="2 3" key="1">
    <citation type="submission" date="2015-07" db="EMBL/GenBank/DDBJ databases">
        <title>Genome sequencing of Kibdelosporangium phytohabitans.</title>
        <authorList>
            <person name="Qin S."/>
            <person name="Xing K."/>
        </authorList>
    </citation>
    <scope>NUCLEOTIDE SEQUENCE [LARGE SCALE GENOMIC DNA]</scope>
    <source>
        <strain evidence="2 3">KLBMP1111</strain>
    </source>
</reference>
<sequence length="126" mass="13367">MSLGLAGYLRAVADAVGVPAEGTTFEISDTATAYVALARRWSARPSRDLMLVWSERTGWAVSVETDPAEAPITIARLHGDPLPKPETVARFVADAVDHRRGGAQSPAAPTPSTRAVLARGLARYIT</sequence>
<dbReference type="EMBL" id="CP012752">
    <property type="protein sequence ID" value="ALG15054.1"/>
    <property type="molecule type" value="Genomic_DNA"/>
</dbReference>
<dbReference type="AlphaFoldDB" id="A0A0N9IF05"/>
<dbReference type="Proteomes" id="UP000063699">
    <property type="component" value="Chromosome"/>
</dbReference>
<dbReference type="Pfam" id="PF19809">
    <property type="entry name" value="DUF6292"/>
    <property type="match status" value="1"/>
</dbReference>
<accession>A0A0N9IF05</accession>
<evidence type="ECO:0000313" key="3">
    <source>
        <dbReference type="Proteomes" id="UP000063699"/>
    </source>
</evidence>
<proteinExistence type="predicted"/>
<evidence type="ECO:0000313" key="2">
    <source>
        <dbReference type="EMBL" id="ALG15054.1"/>
    </source>
</evidence>
<gene>
    <name evidence="2" type="ORF">AOZ06_25280</name>
</gene>
<protein>
    <recommendedName>
        <fullName evidence="1">DUF6292 domain-containing protein</fullName>
    </recommendedName>
</protein>
<dbReference type="KEGG" id="kphy:AOZ06_25280"/>
<dbReference type="InterPro" id="IPR046259">
    <property type="entry name" value="DUF6292"/>
</dbReference>
<keyword evidence="3" id="KW-1185">Reference proteome</keyword>
<evidence type="ECO:0000259" key="1">
    <source>
        <dbReference type="Pfam" id="PF19809"/>
    </source>
</evidence>